<evidence type="ECO:0000313" key="9">
    <source>
        <dbReference type="Proteomes" id="UP000002279"/>
    </source>
</evidence>
<dbReference type="PROSITE" id="PS50890">
    <property type="entry name" value="PUA"/>
    <property type="match status" value="1"/>
</dbReference>
<dbReference type="Pfam" id="PF01189">
    <property type="entry name" value="Methyltr_RsmB-F"/>
    <property type="match status" value="1"/>
</dbReference>
<feature type="binding site" evidence="5">
    <location>
        <position position="319"/>
    </location>
    <ligand>
        <name>S-adenosyl-L-methionine</name>
        <dbReference type="ChEBI" id="CHEBI:59789"/>
    </ligand>
</feature>
<dbReference type="InterPro" id="IPR036974">
    <property type="entry name" value="PUA_sf"/>
</dbReference>
<feature type="domain" description="SAM-dependent MTase RsmB/NOP-type" evidence="7">
    <location>
        <begin position="194"/>
        <end position="349"/>
    </location>
</feature>
<feature type="compositionally biased region" description="Basic and acidic residues" evidence="6">
    <location>
        <begin position="376"/>
        <end position="385"/>
    </location>
</feature>
<keyword evidence="1 5" id="KW-0489">Methyltransferase</keyword>
<evidence type="ECO:0000259" key="7">
    <source>
        <dbReference type="PROSITE" id="PS51686"/>
    </source>
</evidence>
<dbReference type="Ensembl" id="ENSOANT00000069724.1">
    <property type="protein sequence ID" value="ENSOANP00000042723.1"/>
    <property type="gene ID" value="ENSOANG00000005705.3"/>
</dbReference>
<dbReference type="InterPro" id="IPR001678">
    <property type="entry name" value="MeTrfase_RsmB-F_NOP2_dom"/>
</dbReference>
<evidence type="ECO:0000256" key="1">
    <source>
        <dbReference type="ARBA" id="ARBA00022603"/>
    </source>
</evidence>
<dbReference type="InterPro" id="IPR023267">
    <property type="entry name" value="RCMT"/>
</dbReference>
<dbReference type="GO" id="GO:0002946">
    <property type="term" value="P:tRNA C5-cytosine methylation"/>
    <property type="evidence" value="ECO:0007669"/>
    <property type="project" value="Ensembl"/>
</dbReference>
<dbReference type="AlphaFoldDB" id="A0A6I8NQ48"/>
<keyword evidence="9" id="KW-1185">Reference proteome</keyword>
<gene>
    <name evidence="8" type="primary">NSUN6</name>
</gene>
<dbReference type="SUPFAM" id="SSF88697">
    <property type="entry name" value="PUA domain-like"/>
    <property type="match status" value="1"/>
</dbReference>
<dbReference type="PANTHER" id="PTHR22807">
    <property type="entry name" value="NOP2 YEAST -RELATED NOL1/NOP2/FMU SUN DOMAIN-CONTAINING"/>
    <property type="match status" value="1"/>
</dbReference>
<feature type="region of interest" description="Disordered" evidence="6">
    <location>
        <begin position="361"/>
        <end position="441"/>
    </location>
</feature>
<evidence type="ECO:0000256" key="3">
    <source>
        <dbReference type="ARBA" id="ARBA00022691"/>
    </source>
</evidence>
<reference evidence="8" key="2">
    <citation type="submission" date="2025-09" db="UniProtKB">
        <authorList>
            <consortium name="Ensembl"/>
        </authorList>
    </citation>
    <scope>IDENTIFICATION</scope>
    <source>
        <strain evidence="8">Glennie</strain>
    </source>
</reference>
<dbReference type="InterPro" id="IPR049560">
    <property type="entry name" value="MeTrfase_RsmB-F_NOP2_cat"/>
</dbReference>
<sequence>MTRLRSHSRRVAVVGLEPRSSDSQACALSTRPRCFSKERSVENGRTARGPQRHIFKVGFEFGALNEDLGGSLLFLPFEVITAVGRQAAEARFEALLKRLSHPPAFTTVRVNTRLASVQQVKSLLCEEIQKQFQGLSVPVLQHPRLPDLLLIPVIGPRKDVEERPIRAIVGAQCGNAVLRGAHIYVPGILAASGGMKAGEVVSVYSDVEGKCRKGAKGFDGTQAFLGNGISELSRREIFGSNSPLKGIGIRMVEPVYLSPSFDNVLPGYLFLQNLPSAVASHVLGPQPGERILDMCAAPGGKTTHIAALMEDRGEVIALDKIANKVEKIKQTAKLLQLNCIKAFCYDGTKALAQGKTEAGRGRGAAEAGRGAGLQHVHGDPGRERGAGGLGPGHLPLPPAAAPGKTGPGGRTGEPLTGPRPGLSSKPTSRGRGTEVGTPAHGAFPLFLQEPHLGDEGMAGAGLSQEQRHRLQRFDPAAVPAEGPIRRANQDCIGFFIASFAKRRTASPCAGQAEPS</sequence>
<dbReference type="GO" id="GO:0001510">
    <property type="term" value="P:RNA methylation"/>
    <property type="evidence" value="ECO:0000318"/>
    <property type="project" value="GO_Central"/>
</dbReference>
<comment type="caution">
    <text evidence="5">Lacks conserved residue(s) required for the propagation of feature annotation.</text>
</comment>
<evidence type="ECO:0000256" key="2">
    <source>
        <dbReference type="ARBA" id="ARBA00022679"/>
    </source>
</evidence>
<dbReference type="GO" id="GO:0005737">
    <property type="term" value="C:cytoplasm"/>
    <property type="evidence" value="ECO:0007669"/>
    <property type="project" value="Ensembl"/>
</dbReference>
<dbReference type="Gene3D" id="3.40.50.150">
    <property type="entry name" value="Vaccinia Virus protein VP39"/>
    <property type="match status" value="1"/>
</dbReference>
<evidence type="ECO:0000313" key="8">
    <source>
        <dbReference type="Ensembl" id="ENSOANP00000042723.1"/>
    </source>
</evidence>
<evidence type="ECO:0000256" key="5">
    <source>
        <dbReference type="PROSITE-ProRule" id="PRU01023"/>
    </source>
</evidence>
<dbReference type="SUPFAM" id="SSF53335">
    <property type="entry name" value="S-adenosyl-L-methionine-dependent methyltransferases"/>
    <property type="match status" value="1"/>
</dbReference>
<dbReference type="Gene3D" id="2.30.130.10">
    <property type="entry name" value="PUA domain"/>
    <property type="match status" value="1"/>
</dbReference>
<reference evidence="8" key="1">
    <citation type="submission" date="2025-08" db="UniProtKB">
        <authorList>
            <consortium name="Ensembl"/>
        </authorList>
    </citation>
    <scope>IDENTIFICATION</scope>
    <source>
        <strain evidence="8">Glennie</strain>
    </source>
</reference>
<dbReference type="GO" id="GO:0000049">
    <property type="term" value="F:tRNA binding"/>
    <property type="evidence" value="ECO:0007669"/>
    <property type="project" value="Ensembl"/>
</dbReference>
<dbReference type="InterPro" id="IPR015947">
    <property type="entry name" value="PUA-like_sf"/>
</dbReference>
<organism evidence="8 9">
    <name type="scientific">Ornithorhynchus anatinus</name>
    <name type="common">Duckbill platypus</name>
    <dbReference type="NCBI Taxonomy" id="9258"/>
    <lineage>
        <taxon>Eukaryota</taxon>
        <taxon>Metazoa</taxon>
        <taxon>Chordata</taxon>
        <taxon>Craniata</taxon>
        <taxon>Vertebrata</taxon>
        <taxon>Euteleostomi</taxon>
        <taxon>Mammalia</taxon>
        <taxon>Monotremata</taxon>
        <taxon>Ornithorhynchidae</taxon>
        <taxon>Ornithorhynchus</taxon>
    </lineage>
</organism>
<feature type="binding site" evidence="5">
    <location>
        <position position="346"/>
    </location>
    <ligand>
        <name>S-adenosyl-L-methionine</name>
        <dbReference type="ChEBI" id="CHEBI:59789"/>
    </ligand>
</feature>
<comment type="similarity">
    <text evidence="5">Belongs to the class I-like SAM-binding methyltransferase superfamily. RsmB/NOP family.</text>
</comment>
<dbReference type="Proteomes" id="UP000002279">
    <property type="component" value="Unplaced"/>
</dbReference>
<keyword evidence="2 5" id="KW-0808">Transferase</keyword>
<dbReference type="CDD" id="cd21150">
    <property type="entry name" value="PUA_NSun6-like"/>
    <property type="match status" value="1"/>
</dbReference>
<dbReference type="GO" id="GO:0016428">
    <property type="term" value="F:tRNA (cytidine-5-)-methyltransferase activity"/>
    <property type="evidence" value="ECO:0007669"/>
    <property type="project" value="Ensembl"/>
</dbReference>
<dbReference type="GeneTree" id="ENSGT00940000155370"/>
<evidence type="ECO:0000256" key="4">
    <source>
        <dbReference type="ARBA" id="ARBA00022884"/>
    </source>
</evidence>
<name>A0A6I8NQ48_ORNAN</name>
<accession>A0A6I8NQ48</accession>
<protein>
    <submittedName>
        <fullName evidence="8">NOP2/Sun RNA methyltransferase 6</fullName>
    </submittedName>
</protein>
<evidence type="ECO:0000256" key="6">
    <source>
        <dbReference type="SAM" id="MobiDB-lite"/>
    </source>
</evidence>
<keyword evidence="4 5" id="KW-0694">RNA-binding</keyword>
<proteinExistence type="inferred from homology"/>
<dbReference type="PANTHER" id="PTHR22807:SF34">
    <property type="entry name" value="TRNA (CYTOSINE(72)-C(5))-METHYLTRANSFERASE NSUN6"/>
    <property type="match status" value="1"/>
</dbReference>
<dbReference type="InterPro" id="IPR029063">
    <property type="entry name" value="SAM-dependent_MTases_sf"/>
</dbReference>
<feature type="binding site" evidence="5">
    <location>
        <begin position="295"/>
        <end position="301"/>
    </location>
    <ligand>
        <name>S-adenosyl-L-methionine</name>
        <dbReference type="ChEBI" id="CHEBI:59789"/>
    </ligand>
</feature>
<dbReference type="InParanoid" id="A0A6I8NQ48"/>
<dbReference type="FunCoup" id="A0A6I8NQ48">
    <property type="interactions" value="1794"/>
</dbReference>
<dbReference type="Bgee" id="ENSOANG00000005705">
    <property type="expression patterns" value="Expressed in fibroblast and 7 other cell types or tissues"/>
</dbReference>
<keyword evidence="3 5" id="KW-0949">S-adenosyl-L-methionine</keyword>
<dbReference type="PROSITE" id="PS51686">
    <property type="entry name" value="SAM_MT_RSMB_NOP"/>
    <property type="match status" value="1"/>
</dbReference>